<evidence type="ECO:0000256" key="3">
    <source>
        <dbReference type="ARBA" id="ARBA00022452"/>
    </source>
</evidence>
<keyword evidence="4" id="KW-0812">Transmembrane</keyword>
<comment type="caution">
    <text evidence="8">The sequence shown here is derived from an EMBL/GenBank/DDBJ whole genome shotgun (WGS) entry which is preliminary data.</text>
</comment>
<keyword evidence="3" id="KW-1134">Transmembrane beta strand</keyword>
<evidence type="ECO:0000256" key="7">
    <source>
        <dbReference type="ARBA" id="ARBA00023237"/>
    </source>
</evidence>
<dbReference type="STRING" id="1817756.A2140_10645"/>
<keyword evidence="7" id="KW-0998">Cell outer membrane</keyword>
<dbReference type="GO" id="GO:0009279">
    <property type="term" value="C:cell outer membrane"/>
    <property type="evidence" value="ECO:0007669"/>
    <property type="project" value="UniProtKB-SubCell"/>
</dbReference>
<dbReference type="PANTHER" id="PTHR35093">
    <property type="entry name" value="OUTER MEMBRANE PROTEIN NMB0088-RELATED"/>
    <property type="match status" value="1"/>
</dbReference>
<dbReference type="InterPro" id="IPR005017">
    <property type="entry name" value="OMPP1/FadL/TodX"/>
</dbReference>
<keyword evidence="5" id="KW-0732">Signal</keyword>
<evidence type="ECO:0000313" key="8">
    <source>
        <dbReference type="EMBL" id="OGI41336.1"/>
    </source>
</evidence>
<accession>A0A1F6T8C3</accession>
<dbReference type="EMBL" id="MFSQ01000016">
    <property type="protein sequence ID" value="OGI41336.1"/>
    <property type="molecule type" value="Genomic_DNA"/>
</dbReference>
<organism evidence="8 9">
    <name type="scientific">Candidatus Muproteobacteria bacterium RBG_16_62_13</name>
    <dbReference type="NCBI Taxonomy" id="1817756"/>
    <lineage>
        <taxon>Bacteria</taxon>
        <taxon>Pseudomonadati</taxon>
        <taxon>Pseudomonadota</taxon>
        <taxon>Candidatus Muproteobacteria</taxon>
    </lineage>
</organism>
<comment type="subcellular location">
    <subcellularLocation>
        <location evidence="1">Cell outer membrane</location>
        <topology evidence="1">Multi-pass membrane protein</topology>
    </subcellularLocation>
</comment>
<dbReference type="PANTHER" id="PTHR35093:SF8">
    <property type="entry name" value="OUTER MEMBRANE PROTEIN NMB0088-RELATED"/>
    <property type="match status" value="1"/>
</dbReference>
<dbReference type="GO" id="GO:0015483">
    <property type="term" value="F:long-chain fatty acid transporting porin activity"/>
    <property type="evidence" value="ECO:0007669"/>
    <property type="project" value="TreeGrafter"/>
</dbReference>
<dbReference type="AlphaFoldDB" id="A0A1F6T8C3"/>
<feature type="non-terminal residue" evidence="8">
    <location>
        <position position="1"/>
    </location>
</feature>
<evidence type="ECO:0000256" key="2">
    <source>
        <dbReference type="ARBA" id="ARBA00008163"/>
    </source>
</evidence>
<evidence type="ECO:0000256" key="1">
    <source>
        <dbReference type="ARBA" id="ARBA00004571"/>
    </source>
</evidence>
<evidence type="ECO:0000256" key="4">
    <source>
        <dbReference type="ARBA" id="ARBA00022692"/>
    </source>
</evidence>
<reference evidence="8 9" key="1">
    <citation type="journal article" date="2016" name="Nat. Commun.">
        <title>Thousands of microbial genomes shed light on interconnected biogeochemical processes in an aquifer system.</title>
        <authorList>
            <person name="Anantharaman K."/>
            <person name="Brown C.T."/>
            <person name="Hug L.A."/>
            <person name="Sharon I."/>
            <person name="Castelle C.J."/>
            <person name="Probst A.J."/>
            <person name="Thomas B.C."/>
            <person name="Singh A."/>
            <person name="Wilkins M.J."/>
            <person name="Karaoz U."/>
            <person name="Brodie E.L."/>
            <person name="Williams K.H."/>
            <person name="Hubbard S.S."/>
            <person name="Banfield J.F."/>
        </authorList>
    </citation>
    <scope>NUCLEOTIDE SEQUENCE [LARGE SCALE GENOMIC DNA]</scope>
</reference>
<keyword evidence="6" id="KW-0472">Membrane</keyword>
<dbReference type="SUPFAM" id="SSF56935">
    <property type="entry name" value="Porins"/>
    <property type="match status" value="1"/>
</dbReference>
<proteinExistence type="inferred from homology"/>
<sequence length="396" mass="41647">GAFATNGYMPHGAGTDAKGMGGVGIALPSGGMAPASNPAAQMYVGNKLTFGMDWFRPFRSATRLLVNTDNTYRDSGSNDFFIPEFGYARPMGSSSSLGVVVYGAGLGVDYGAVWQNVGTTNTYMLLKLMTIAPTWATKVGNHSFGVSLNLVRENFDVRGLENFDVASQSRYVGNTTGKGEDSASGIGVKLGWMGELTPSLSMGATIQPQTSMSKFGKYKGLLAEQGKADVPAQYGLGLAFKATPATVVGFDVVKIKWSGVKSFANTTPAVANSGLVVAGAALGDDNGAGFGWKDQTVYKLGVSHQLGKWTLRAGYNYGKTPVQADQTFFNTLAPAVTETHYTLGASWAVSNSTDISLAYMYSPSNEVKGTGTSASMTNPDLKMNQNSFGIALNVKM</sequence>
<dbReference type="Gene3D" id="2.40.160.60">
    <property type="entry name" value="Outer membrane protein transport protein (OMPP1/FadL/TodX)"/>
    <property type="match status" value="1"/>
</dbReference>
<protein>
    <recommendedName>
        <fullName evidence="10">Aromatic hydrocarbon degradation protein</fullName>
    </recommendedName>
</protein>
<evidence type="ECO:0008006" key="10">
    <source>
        <dbReference type="Google" id="ProtNLM"/>
    </source>
</evidence>
<name>A0A1F6T8C3_9PROT</name>
<dbReference type="Proteomes" id="UP000178379">
    <property type="component" value="Unassembled WGS sequence"/>
</dbReference>
<comment type="similarity">
    <text evidence="2">Belongs to the OmpP1/FadL family.</text>
</comment>
<evidence type="ECO:0000313" key="9">
    <source>
        <dbReference type="Proteomes" id="UP000178379"/>
    </source>
</evidence>
<gene>
    <name evidence="8" type="ORF">A2140_10645</name>
</gene>
<dbReference type="Pfam" id="PF03349">
    <property type="entry name" value="Toluene_X"/>
    <property type="match status" value="1"/>
</dbReference>
<evidence type="ECO:0000256" key="6">
    <source>
        <dbReference type="ARBA" id="ARBA00023136"/>
    </source>
</evidence>
<evidence type="ECO:0000256" key="5">
    <source>
        <dbReference type="ARBA" id="ARBA00022729"/>
    </source>
</evidence>